<evidence type="ECO:0000313" key="3">
    <source>
        <dbReference type="Proteomes" id="UP000007883"/>
    </source>
</evidence>
<dbReference type="HOGENOM" id="CLU_595413_0_0_4"/>
<dbReference type="EMBL" id="AP012320">
    <property type="protein sequence ID" value="BAL93505.1"/>
    <property type="molecule type" value="Genomic_DNA"/>
</dbReference>
<evidence type="ECO:0000313" key="2">
    <source>
        <dbReference type="EMBL" id="BAL93505.1"/>
    </source>
</evidence>
<sequence length="434" mass="48330">MRTFFPSLRTALALAAAALAAGPALALDLSWSGFGTLGWAQSNRDYRIERSIDDEGTAERDTVFGLQLDARLAEQWTATVQLRAAESLQKDRRWDLTPTWAFVAWRPSDDWLLRLGRMRLPLYLYSELLDVGATHDLARLPTEMYSIAPSNEFDGLAATRTWGLGEDELALDVYGGRARTTARFWSRDGAERRRPAGANFVDVDVQLFGGALTLRRADALWRASVHHVRTSQSDGTKMPVTLPWVELAPGVGFYKTDNSIPYGPALSQVSAITNLIFTLGVEQRFAEHWRVAAEFARDIQRDTELGSNTAGGYVALFREFETVTPYVAWSKLRSTRGTREWYRRLTEGGLPPGLPGAEQIAAGQRLTAETIWAADQRALALGASWNLGSGHKLKAEWKRTHIGQMSRLIDTPAGADTIHDTHVDVWSLDYNFAY</sequence>
<dbReference type="eggNOG" id="COG1024">
    <property type="taxonomic scope" value="Bacteria"/>
</dbReference>
<gene>
    <name evidence="2" type="ordered locus">RGE_01600</name>
</gene>
<reference evidence="2 3" key="1">
    <citation type="journal article" date="2012" name="J. Bacteriol.">
        <title>Complete genome sequence of phototrophic betaproteobacterium Rubrivivax gelatinosus IL144.</title>
        <authorList>
            <person name="Nagashima S."/>
            <person name="Kamimura A."/>
            <person name="Shimizu T."/>
            <person name="Nakamura-isaki S."/>
            <person name="Aono E."/>
            <person name="Sakamoto K."/>
            <person name="Ichikawa N."/>
            <person name="Nakazawa H."/>
            <person name="Sekine M."/>
            <person name="Yamazaki S."/>
            <person name="Fujita N."/>
            <person name="Shimada K."/>
            <person name="Hanada S."/>
            <person name="Nagashima K.V.P."/>
        </authorList>
    </citation>
    <scope>NUCLEOTIDE SEQUENCE [LARGE SCALE GENOMIC DNA]</scope>
    <source>
        <strain evidence="3">NBRC 100245 / IL144</strain>
    </source>
</reference>
<keyword evidence="3" id="KW-1185">Reference proteome</keyword>
<name>I0HKG8_RUBGI</name>
<feature type="chain" id="PRO_5003628987" evidence="1">
    <location>
        <begin position="27"/>
        <end position="434"/>
    </location>
</feature>
<evidence type="ECO:0000256" key="1">
    <source>
        <dbReference type="SAM" id="SignalP"/>
    </source>
</evidence>
<accession>I0HKG8</accession>
<organism evidence="2 3">
    <name type="scientific">Rubrivivax gelatinosus (strain NBRC 100245 / IL144)</name>
    <dbReference type="NCBI Taxonomy" id="983917"/>
    <lineage>
        <taxon>Bacteria</taxon>
        <taxon>Pseudomonadati</taxon>
        <taxon>Pseudomonadota</taxon>
        <taxon>Betaproteobacteria</taxon>
        <taxon>Burkholderiales</taxon>
        <taxon>Sphaerotilaceae</taxon>
        <taxon>Rubrivivax</taxon>
    </lineage>
</organism>
<dbReference type="RefSeq" id="WP_014426397.1">
    <property type="nucleotide sequence ID" value="NC_017075.1"/>
</dbReference>
<protein>
    <submittedName>
        <fullName evidence="2">Uncharacterized protein</fullName>
    </submittedName>
</protein>
<feature type="signal peptide" evidence="1">
    <location>
        <begin position="1"/>
        <end position="26"/>
    </location>
</feature>
<dbReference type="KEGG" id="rge:RGE_01600"/>
<keyword evidence="1" id="KW-0732">Signal</keyword>
<dbReference type="Proteomes" id="UP000007883">
    <property type="component" value="Chromosome"/>
</dbReference>
<dbReference type="PATRIC" id="fig|983917.3.peg.155"/>
<dbReference type="STRING" id="983917.RGE_01600"/>
<dbReference type="AlphaFoldDB" id="I0HKG8"/>
<dbReference type="SUPFAM" id="SSF56935">
    <property type="entry name" value="Porins"/>
    <property type="match status" value="1"/>
</dbReference>
<proteinExistence type="predicted"/>